<comment type="caution">
    <text evidence="1">The sequence shown here is derived from an EMBL/GenBank/DDBJ whole genome shotgun (WGS) entry which is preliminary data.</text>
</comment>
<sequence>MIRRRFFGRKDASNRHEREYDVDAIIMIDDDRNGQKAMAISKASNQVAVSTTTYVALPDRLDPTSRLCEISRESWLAALSAWAGHVLTSGPGFFMASTSD</sequence>
<name>A0ABR1WLI1_9PEZI</name>
<dbReference type="EMBL" id="JAQQWM010000001">
    <property type="protein sequence ID" value="KAK8083887.1"/>
    <property type="molecule type" value="Genomic_DNA"/>
</dbReference>
<organism evidence="1 2">
    <name type="scientific">Apiospora saccharicola</name>
    <dbReference type="NCBI Taxonomy" id="335842"/>
    <lineage>
        <taxon>Eukaryota</taxon>
        <taxon>Fungi</taxon>
        <taxon>Dikarya</taxon>
        <taxon>Ascomycota</taxon>
        <taxon>Pezizomycotina</taxon>
        <taxon>Sordariomycetes</taxon>
        <taxon>Xylariomycetidae</taxon>
        <taxon>Amphisphaeriales</taxon>
        <taxon>Apiosporaceae</taxon>
        <taxon>Apiospora</taxon>
    </lineage>
</organism>
<proteinExistence type="predicted"/>
<keyword evidence="2" id="KW-1185">Reference proteome</keyword>
<reference evidence="1 2" key="1">
    <citation type="submission" date="2023-01" db="EMBL/GenBank/DDBJ databases">
        <title>Analysis of 21 Apiospora genomes using comparative genomics revels a genus with tremendous synthesis potential of carbohydrate active enzymes and secondary metabolites.</title>
        <authorList>
            <person name="Sorensen T."/>
        </authorList>
    </citation>
    <scope>NUCLEOTIDE SEQUENCE [LARGE SCALE GENOMIC DNA]</scope>
    <source>
        <strain evidence="1 2">CBS 83171</strain>
    </source>
</reference>
<protein>
    <submittedName>
        <fullName evidence="1">Uncharacterized protein</fullName>
    </submittedName>
</protein>
<dbReference type="Proteomes" id="UP001446871">
    <property type="component" value="Unassembled WGS sequence"/>
</dbReference>
<gene>
    <name evidence="1" type="ORF">PG996_002668</name>
</gene>
<evidence type="ECO:0000313" key="2">
    <source>
        <dbReference type="Proteomes" id="UP001446871"/>
    </source>
</evidence>
<evidence type="ECO:0000313" key="1">
    <source>
        <dbReference type="EMBL" id="KAK8083887.1"/>
    </source>
</evidence>
<accession>A0ABR1WLI1</accession>